<comment type="caution">
    <text evidence="1">The sequence shown here is derived from an EMBL/GenBank/DDBJ whole genome shotgun (WGS) entry which is preliminary data.</text>
</comment>
<dbReference type="EMBL" id="BARS01053454">
    <property type="protein sequence ID" value="GAG51655.1"/>
    <property type="molecule type" value="Genomic_DNA"/>
</dbReference>
<reference evidence="1" key="1">
    <citation type="journal article" date="2014" name="Front. Microbiol.">
        <title>High frequency of phylogenetically diverse reductive dehalogenase-homologous genes in deep subseafloor sedimentary metagenomes.</title>
        <authorList>
            <person name="Kawai M."/>
            <person name="Futagami T."/>
            <person name="Toyoda A."/>
            <person name="Takaki Y."/>
            <person name="Nishi S."/>
            <person name="Hori S."/>
            <person name="Arai W."/>
            <person name="Tsubouchi T."/>
            <person name="Morono Y."/>
            <person name="Uchiyama I."/>
            <person name="Ito T."/>
            <person name="Fujiyama A."/>
            <person name="Inagaki F."/>
            <person name="Takami H."/>
        </authorList>
    </citation>
    <scope>NUCLEOTIDE SEQUENCE</scope>
    <source>
        <strain evidence="1">Expedition CK06-06</strain>
    </source>
</reference>
<evidence type="ECO:0000313" key="1">
    <source>
        <dbReference type="EMBL" id="GAG51655.1"/>
    </source>
</evidence>
<sequence>MRKPKVLVVPSGKLQEQLFPDLVRDRLAHFADPVYNEKDS</sequence>
<organism evidence="1">
    <name type="scientific">marine sediment metagenome</name>
    <dbReference type="NCBI Taxonomy" id="412755"/>
    <lineage>
        <taxon>unclassified sequences</taxon>
        <taxon>metagenomes</taxon>
        <taxon>ecological metagenomes</taxon>
    </lineage>
</organism>
<accession>X0Y7B7</accession>
<gene>
    <name evidence="1" type="ORF">S01H1_79313</name>
</gene>
<feature type="non-terminal residue" evidence="1">
    <location>
        <position position="40"/>
    </location>
</feature>
<protein>
    <submittedName>
        <fullName evidence="1">Uncharacterized protein</fullName>
    </submittedName>
</protein>
<dbReference type="AlphaFoldDB" id="X0Y7B7"/>
<proteinExistence type="predicted"/>
<name>X0Y7B7_9ZZZZ</name>